<keyword evidence="10" id="KW-0739">Sodium transport</keyword>
<keyword evidence="7" id="KW-0915">Sodium</keyword>
<dbReference type="NCBIfam" id="TIGR00813">
    <property type="entry name" value="sss"/>
    <property type="match status" value="1"/>
</dbReference>
<dbReference type="Proteomes" id="UP000749559">
    <property type="component" value="Unassembled WGS sequence"/>
</dbReference>
<dbReference type="GO" id="GO:0005886">
    <property type="term" value="C:plasma membrane"/>
    <property type="evidence" value="ECO:0007669"/>
    <property type="project" value="UniProtKB-SubCell"/>
</dbReference>
<comment type="subcellular location">
    <subcellularLocation>
        <location evidence="1">Cell membrane</location>
        <topology evidence="1">Multi-pass membrane protein</topology>
    </subcellularLocation>
</comment>
<reference evidence="12" key="1">
    <citation type="submission" date="2022-03" db="EMBL/GenBank/DDBJ databases">
        <authorList>
            <person name="Martin C."/>
        </authorList>
    </citation>
    <scope>NUCLEOTIDE SEQUENCE</scope>
</reference>
<keyword evidence="5" id="KW-0812">Transmembrane</keyword>
<evidence type="ECO:0000256" key="6">
    <source>
        <dbReference type="ARBA" id="ARBA00022989"/>
    </source>
</evidence>
<evidence type="ECO:0000256" key="11">
    <source>
        <dbReference type="RuleBase" id="RU362091"/>
    </source>
</evidence>
<dbReference type="EMBL" id="CAIIXF020000006">
    <property type="protein sequence ID" value="CAH1785525.1"/>
    <property type="molecule type" value="Genomic_DNA"/>
</dbReference>
<evidence type="ECO:0000256" key="7">
    <source>
        <dbReference type="ARBA" id="ARBA00023053"/>
    </source>
</evidence>
<dbReference type="CDD" id="cd11492">
    <property type="entry name" value="SLC5sbd_NIS-SMVT"/>
    <property type="match status" value="1"/>
</dbReference>
<evidence type="ECO:0000256" key="2">
    <source>
        <dbReference type="ARBA" id="ARBA00006434"/>
    </source>
</evidence>
<evidence type="ECO:0000256" key="8">
    <source>
        <dbReference type="ARBA" id="ARBA00023065"/>
    </source>
</evidence>
<sequence>MASTFHWADYIVFSAFIVVSLAIGVFYSCTGGKQKTNSEYLLADRKLHFLPTSLSLMVTFTSCITILGFTAEMYTGGSQFWLYCVGVSLAALAAERIFIPLLYPLHLTSTYEYLDRRFKSKVVRQSSMLMGTIAFVFLEGVVMYAPSIALEAVTGLPTWASIFIMSAAATFYTTLGGIKAVIWTDVFQFLIMLIGMIIALAMGCIRVGGFSNMWELCQKGGRIQSFDFDFNPLTRHTFWGLTIGIGTTWVYLYGVSQPGVQRFSATPSLRDARLTMLLVAPVVCAIYALSALVGLTVFAYYSHIQCDPMASGAVTNVNQIFPYFVMDVLGFPGVPGIFLAAMFSAALSTISSGLNSLAANIWEDFLKERFPHTTPARATNITKGMVIVFGILSSVMAFIAMMIPGQILQVTLALVGAAGGSIVGMYCLGAFTSSCNWKGVTVGGWVGLAFLLWLAGGAFTIKSTRHILPPASTNGCYVGNISDIWNETNTTPDYTREYQTGLLNINTTTVPAAPEAVVGPLYKFYSISYTWYGLIGIIVTFTIGMLVSLLTGLSDKDDVDEATYIKWPDLVFCCLPESCRARLWSKITGSQNLDNKDGDPYGLKENAEPVEMESLVAQNGIKT</sequence>
<dbReference type="InterPro" id="IPR038377">
    <property type="entry name" value="Na/Glc_symporter_sf"/>
</dbReference>
<dbReference type="OrthoDB" id="6132759at2759"/>
<dbReference type="GO" id="GO:0006814">
    <property type="term" value="P:sodium ion transport"/>
    <property type="evidence" value="ECO:0007669"/>
    <property type="project" value="UniProtKB-KW"/>
</dbReference>
<evidence type="ECO:0000256" key="4">
    <source>
        <dbReference type="ARBA" id="ARBA00022475"/>
    </source>
</evidence>
<dbReference type="Gene3D" id="1.20.1730.10">
    <property type="entry name" value="Sodium/glucose cotransporter"/>
    <property type="match status" value="1"/>
</dbReference>
<evidence type="ECO:0000256" key="10">
    <source>
        <dbReference type="ARBA" id="ARBA00023201"/>
    </source>
</evidence>
<organism evidence="12 13">
    <name type="scientific">Owenia fusiformis</name>
    <name type="common">Polychaete worm</name>
    <dbReference type="NCBI Taxonomy" id="6347"/>
    <lineage>
        <taxon>Eukaryota</taxon>
        <taxon>Metazoa</taxon>
        <taxon>Spiralia</taxon>
        <taxon>Lophotrochozoa</taxon>
        <taxon>Annelida</taxon>
        <taxon>Polychaeta</taxon>
        <taxon>Sedentaria</taxon>
        <taxon>Canalipalpata</taxon>
        <taxon>Sabellida</taxon>
        <taxon>Oweniida</taxon>
        <taxon>Oweniidae</taxon>
        <taxon>Owenia</taxon>
    </lineage>
</organism>
<dbReference type="PANTHER" id="PTHR42985">
    <property type="entry name" value="SODIUM-COUPLED MONOCARBOXYLATE TRANSPORTER"/>
    <property type="match status" value="1"/>
</dbReference>
<evidence type="ECO:0000313" key="13">
    <source>
        <dbReference type="Proteomes" id="UP000749559"/>
    </source>
</evidence>
<evidence type="ECO:0000256" key="1">
    <source>
        <dbReference type="ARBA" id="ARBA00004651"/>
    </source>
</evidence>
<keyword evidence="13" id="KW-1185">Reference proteome</keyword>
<evidence type="ECO:0000256" key="9">
    <source>
        <dbReference type="ARBA" id="ARBA00023136"/>
    </source>
</evidence>
<keyword evidence="3" id="KW-0813">Transport</keyword>
<gene>
    <name evidence="12" type="ORF">OFUS_LOCUS11571</name>
</gene>
<protein>
    <submittedName>
        <fullName evidence="12">Uncharacterized protein</fullName>
    </submittedName>
</protein>
<evidence type="ECO:0000256" key="3">
    <source>
        <dbReference type="ARBA" id="ARBA00022448"/>
    </source>
</evidence>
<dbReference type="InterPro" id="IPR051163">
    <property type="entry name" value="Sodium:Solute_Symporter_SSF"/>
</dbReference>
<dbReference type="InterPro" id="IPR001734">
    <property type="entry name" value="Na/solute_symporter"/>
</dbReference>
<dbReference type="GO" id="GO:0015293">
    <property type="term" value="F:symporter activity"/>
    <property type="evidence" value="ECO:0007669"/>
    <property type="project" value="TreeGrafter"/>
</dbReference>
<dbReference type="Pfam" id="PF00474">
    <property type="entry name" value="SSF"/>
    <property type="match status" value="1"/>
</dbReference>
<evidence type="ECO:0000256" key="5">
    <source>
        <dbReference type="ARBA" id="ARBA00022692"/>
    </source>
</evidence>
<dbReference type="PROSITE" id="PS50283">
    <property type="entry name" value="NA_SOLUT_SYMP_3"/>
    <property type="match status" value="1"/>
</dbReference>
<keyword evidence="8" id="KW-0406">Ion transport</keyword>
<keyword evidence="4" id="KW-1003">Cell membrane</keyword>
<keyword evidence="6" id="KW-1133">Transmembrane helix</keyword>
<name>A0A8J1UH84_OWEFU</name>
<comment type="similarity">
    <text evidence="2 11">Belongs to the sodium:solute symporter (SSF) (TC 2.A.21) family.</text>
</comment>
<dbReference type="AlphaFoldDB" id="A0A8J1UH84"/>
<proteinExistence type="inferred from homology"/>
<dbReference type="PANTHER" id="PTHR42985:SF40">
    <property type="entry name" value="LD47995P-RELATED"/>
    <property type="match status" value="1"/>
</dbReference>
<evidence type="ECO:0000313" key="12">
    <source>
        <dbReference type="EMBL" id="CAH1785525.1"/>
    </source>
</evidence>
<accession>A0A8J1UH84</accession>
<keyword evidence="9" id="KW-0472">Membrane</keyword>
<comment type="caution">
    <text evidence="12">The sequence shown here is derived from an EMBL/GenBank/DDBJ whole genome shotgun (WGS) entry which is preliminary data.</text>
</comment>